<gene>
    <name evidence="9" type="ORF">ERX29_05090</name>
</gene>
<dbReference type="AlphaFoldDB" id="A0A4R6BV28"/>
<feature type="transmembrane region" description="Helical" evidence="8">
    <location>
        <begin position="178"/>
        <end position="199"/>
    </location>
</feature>
<comment type="similarity">
    <text evidence="2">Belongs to the binding-protein-dependent transport system permease family. FecCD subfamily.</text>
</comment>
<dbReference type="OrthoDB" id="9792889at2"/>
<feature type="transmembrane region" description="Helical" evidence="8">
    <location>
        <begin position="79"/>
        <end position="98"/>
    </location>
</feature>
<evidence type="ECO:0000256" key="4">
    <source>
        <dbReference type="ARBA" id="ARBA00022475"/>
    </source>
</evidence>
<reference evidence="9 10" key="1">
    <citation type="submission" date="2019-01" db="EMBL/GenBank/DDBJ databases">
        <title>Draft genome sequences of the type strains of six Macrococcus species.</title>
        <authorList>
            <person name="Mazhar S."/>
            <person name="Altermann E."/>
            <person name="Hill C."/>
            <person name="Mcauliffe O."/>
        </authorList>
    </citation>
    <scope>NUCLEOTIDE SEQUENCE [LARGE SCALE GENOMIC DNA]</scope>
    <source>
        <strain evidence="9 10">CCM4815</strain>
    </source>
</reference>
<feature type="transmembrane region" description="Helical" evidence="8">
    <location>
        <begin position="266"/>
        <end position="287"/>
    </location>
</feature>
<organism evidence="9 10">
    <name type="scientific">Macrococcus lamae</name>
    <dbReference type="NCBI Taxonomy" id="198484"/>
    <lineage>
        <taxon>Bacteria</taxon>
        <taxon>Bacillati</taxon>
        <taxon>Bacillota</taxon>
        <taxon>Bacilli</taxon>
        <taxon>Bacillales</taxon>
        <taxon>Staphylococcaceae</taxon>
        <taxon>Macrococcus</taxon>
    </lineage>
</organism>
<evidence type="ECO:0000313" key="10">
    <source>
        <dbReference type="Proteomes" id="UP000294802"/>
    </source>
</evidence>
<dbReference type="InterPro" id="IPR037294">
    <property type="entry name" value="ABC_BtuC-like"/>
</dbReference>
<feature type="transmembrane region" description="Helical" evidence="8">
    <location>
        <begin position="136"/>
        <end position="158"/>
    </location>
</feature>
<keyword evidence="6 8" id="KW-1133">Transmembrane helix</keyword>
<feature type="transmembrane region" description="Helical" evidence="8">
    <location>
        <begin position="293"/>
        <end position="312"/>
    </location>
</feature>
<evidence type="ECO:0000256" key="8">
    <source>
        <dbReference type="SAM" id="Phobius"/>
    </source>
</evidence>
<feature type="transmembrane region" description="Helical" evidence="8">
    <location>
        <begin position="104"/>
        <end position="124"/>
    </location>
</feature>
<evidence type="ECO:0000256" key="6">
    <source>
        <dbReference type="ARBA" id="ARBA00022989"/>
    </source>
</evidence>
<evidence type="ECO:0000313" key="9">
    <source>
        <dbReference type="EMBL" id="TDM11969.1"/>
    </source>
</evidence>
<comment type="caution">
    <text evidence="9">The sequence shown here is derived from an EMBL/GenBank/DDBJ whole genome shotgun (WGS) entry which is preliminary data.</text>
</comment>
<protein>
    <submittedName>
        <fullName evidence="9">Iron ABC transporter permease</fullName>
    </submittedName>
</protein>
<evidence type="ECO:0000256" key="7">
    <source>
        <dbReference type="ARBA" id="ARBA00023136"/>
    </source>
</evidence>
<evidence type="ECO:0000256" key="5">
    <source>
        <dbReference type="ARBA" id="ARBA00022692"/>
    </source>
</evidence>
<feature type="transmembrane region" description="Helical" evidence="8">
    <location>
        <begin position="12"/>
        <end position="31"/>
    </location>
</feature>
<keyword evidence="10" id="KW-1185">Reference proteome</keyword>
<dbReference type="InterPro" id="IPR000522">
    <property type="entry name" value="ABC_transptr_permease_BtuC"/>
</dbReference>
<dbReference type="Pfam" id="PF01032">
    <property type="entry name" value="FecCD"/>
    <property type="match status" value="1"/>
</dbReference>
<dbReference type="PANTHER" id="PTHR30472:SF25">
    <property type="entry name" value="ABC TRANSPORTER PERMEASE PROTEIN MJ0876-RELATED"/>
    <property type="match status" value="1"/>
</dbReference>
<keyword evidence="5 8" id="KW-0812">Transmembrane</keyword>
<dbReference type="SUPFAM" id="SSF81345">
    <property type="entry name" value="ABC transporter involved in vitamin B12 uptake, BtuC"/>
    <property type="match status" value="1"/>
</dbReference>
<evidence type="ECO:0000256" key="2">
    <source>
        <dbReference type="ARBA" id="ARBA00007935"/>
    </source>
</evidence>
<feature type="transmembrane region" description="Helical" evidence="8">
    <location>
        <begin position="236"/>
        <end position="254"/>
    </location>
</feature>
<keyword evidence="4" id="KW-1003">Cell membrane</keyword>
<keyword evidence="7 8" id="KW-0472">Membrane</keyword>
<dbReference type="CDD" id="cd06550">
    <property type="entry name" value="TM_ABC_iron-siderophores_like"/>
    <property type="match status" value="1"/>
</dbReference>
<dbReference type="Proteomes" id="UP000294802">
    <property type="component" value="Unassembled WGS sequence"/>
</dbReference>
<dbReference type="GO" id="GO:0005886">
    <property type="term" value="C:plasma membrane"/>
    <property type="evidence" value="ECO:0007669"/>
    <property type="project" value="UniProtKB-SubCell"/>
</dbReference>
<proteinExistence type="inferred from homology"/>
<evidence type="ECO:0000256" key="1">
    <source>
        <dbReference type="ARBA" id="ARBA00004651"/>
    </source>
</evidence>
<evidence type="ECO:0000256" key="3">
    <source>
        <dbReference type="ARBA" id="ARBA00022448"/>
    </source>
</evidence>
<dbReference type="PANTHER" id="PTHR30472">
    <property type="entry name" value="FERRIC ENTEROBACTIN TRANSPORT SYSTEM PERMEASE PROTEIN"/>
    <property type="match status" value="1"/>
</dbReference>
<keyword evidence="3" id="KW-0813">Transport</keyword>
<name>A0A4R6BV28_9STAP</name>
<sequence length="320" mass="34068">MPKYFLTNKTAIIVLVVLCSVLQLFITSQGIGMPSTSVEWSILLDIRLPRLILGLVSGFILALSGSVFQTVFNNPLADSFSLGLASGASFGSAVAVVLGLSFSMIAVSSIVFSLLTLVLVMVLTHQLFQRHEKTGMVLFGMFINFFFSSALYGLVLLNSDKSRSLLGYLFGSVGAVEWHDIVIVMPVLIIGTGVILSNARAVSILRAGDTTAASLGIHTTSLIYSVLTAASVMTAVTISMTGIIGFVGLIIPQLCAHMNDRFPIKLLWTGITGSLAVIFSDFLGNLLLSPVQIPVSVVLAFLGLPLLLVITIRTVRQSLS</sequence>
<dbReference type="GO" id="GO:0033214">
    <property type="term" value="P:siderophore-iron import into cell"/>
    <property type="evidence" value="ECO:0007669"/>
    <property type="project" value="TreeGrafter"/>
</dbReference>
<dbReference type="GO" id="GO:0022857">
    <property type="term" value="F:transmembrane transporter activity"/>
    <property type="evidence" value="ECO:0007669"/>
    <property type="project" value="InterPro"/>
</dbReference>
<dbReference type="EMBL" id="SCWB01000007">
    <property type="protein sequence ID" value="TDM11969.1"/>
    <property type="molecule type" value="Genomic_DNA"/>
</dbReference>
<dbReference type="Gene3D" id="1.10.3470.10">
    <property type="entry name" value="ABC transporter involved in vitamin B12 uptake, BtuC"/>
    <property type="match status" value="1"/>
</dbReference>
<dbReference type="RefSeq" id="WP_133443619.1">
    <property type="nucleotide sequence ID" value="NZ_SCWB01000007.1"/>
</dbReference>
<accession>A0A4R6BV28</accession>
<comment type="subcellular location">
    <subcellularLocation>
        <location evidence="1">Cell membrane</location>
        <topology evidence="1">Multi-pass membrane protein</topology>
    </subcellularLocation>
</comment>
<feature type="transmembrane region" description="Helical" evidence="8">
    <location>
        <begin position="51"/>
        <end position="72"/>
    </location>
</feature>